<dbReference type="EMBL" id="CP003989">
    <property type="protein sequence ID" value="AGA34497.1"/>
    <property type="molecule type" value="Genomic_DNA"/>
</dbReference>
<reference evidence="2" key="1">
    <citation type="submission" date="2015-12" db="EMBL/GenBank/DDBJ databases">
        <authorList>
            <person name="Tikhonova T.V."/>
            <person name="Pavlov A.R."/>
            <person name="Beletsky A.V."/>
            <person name="Mardanov A.V."/>
            <person name="Sorokin D.Y."/>
            <person name="Ravin N.V."/>
            <person name="Popov V.O."/>
        </authorList>
    </citation>
    <scope>NUCLEOTIDE SEQUENCE</scope>
    <source>
        <strain evidence="2">DSM 14787</strain>
    </source>
</reference>
<accession>L0DZS3</accession>
<keyword evidence="1" id="KW-0472">Membrane</keyword>
<keyword evidence="3" id="KW-1185">Reference proteome</keyword>
<gene>
    <name evidence="2" type="ordered locus">TVNIR_2859</name>
</gene>
<feature type="transmembrane region" description="Helical" evidence="1">
    <location>
        <begin position="86"/>
        <end position="105"/>
    </location>
</feature>
<sequence>MMPETHVAENHGARTRGWSAILLAAAARLLLLVGGLGAIGYLWLAVALGAGTGLAWIERSVLMSAVAFTVYWTLGWWRHYAAYRRVLLAITALAVAPALVLVLVIEPWQRADMQRENAIHSNRTHAENAIERFPCPDGALLVLTPWIFLVDGDGLRRLVELRLIPADRQTPSRLLLRHTASGGLAHREELADHRDSVIACIGSSDALDTLVRKMGEGGYE</sequence>
<organism evidence="2 3">
    <name type="scientific">Thioalkalivibrio nitratireducens (strain DSM 14787 / UNIQEM 213 / ALEN2)</name>
    <dbReference type="NCBI Taxonomy" id="1255043"/>
    <lineage>
        <taxon>Bacteria</taxon>
        <taxon>Pseudomonadati</taxon>
        <taxon>Pseudomonadota</taxon>
        <taxon>Gammaproteobacteria</taxon>
        <taxon>Chromatiales</taxon>
        <taxon>Ectothiorhodospiraceae</taxon>
        <taxon>Thioalkalivibrio</taxon>
    </lineage>
</organism>
<evidence type="ECO:0000313" key="2">
    <source>
        <dbReference type="EMBL" id="AGA34497.1"/>
    </source>
</evidence>
<name>L0DZS3_THIND</name>
<evidence type="ECO:0000313" key="3">
    <source>
        <dbReference type="Proteomes" id="UP000010809"/>
    </source>
</evidence>
<dbReference type="AlphaFoldDB" id="L0DZS3"/>
<evidence type="ECO:0000256" key="1">
    <source>
        <dbReference type="SAM" id="Phobius"/>
    </source>
</evidence>
<dbReference type="HOGENOM" id="CLU_1255477_0_0_6"/>
<proteinExistence type="predicted"/>
<dbReference type="PATRIC" id="fig|1255043.3.peg.2884"/>
<dbReference type="Proteomes" id="UP000010809">
    <property type="component" value="Chromosome"/>
</dbReference>
<protein>
    <submittedName>
        <fullName evidence="2">Uncharacterized protein</fullName>
    </submittedName>
</protein>
<feature type="transmembrane region" description="Helical" evidence="1">
    <location>
        <begin position="56"/>
        <end position="74"/>
    </location>
</feature>
<keyword evidence="1" id="KW-1133">Transmembrane helix</keyword>
<feature type="transmembrane region" description="Helical" evidence="1">
    <location>
        <begin position="20"/>
        <end position="44"/>
    </location>
</feature>
<keyword evidence="1" id="KW-0812">Transmembrane</keyword>
<dbReference type="KEGG" id="tni:TVNIR_2859"/>